<dbReference type="Pfam" id="PF00583">
    <property type="entry name" value="Acetyltransf_1"/>
    <property type="match status" value="1"/>
</dbReference>
<dbReference type="PANTHER" id="PTHR43877:SF2">
    <property type="entry name" value="AMINOALKYLPHOSPHONATE N-ACETYLTRANSFERASE-RELATED"/>
    <property type="match status" value="1"/>
</dbReference>
<dbReference type="CDD" id="cd04301">
    <property type="entry name" value="NAT_SF"/>
    <property type="match status" value="1"/>
</dbReference>
<gene>
    <name evidence="4" type="ORF">GCM10009759_00410</name>
</gene>
<sequence length="183" mass="19482">MNPSVNPSVDPTVRPLTPDALDARRDALADLLLDAVADGASVGFLAGTDHREAAAWWDGLRPSVAAGTRLLWIAEDAAGRALGTVSLVREEKPNGRHRAEVAKLLVHRDARGAGLGRRLLRHAEDAARACGTTLLLLDTQTGSPAEHLYRTAGWTAFGTVPDHSATPDGVLADTTYYYKRLAA</sequence>
<dbReference type="SUPFAM" id="SSF55729">
    <property type="entry name" value="Acyl-CoA N-acyltransferases (Nat)"/>
    <property type="match status" value="1"/>
</dbReference>
<dbReference type="EMBL" id="BAAANS010000001">
    <property type="protein sequence ID" value="GAA2082834.1"/>
    <property type="molecule type" value="Genomic_DNA"/>
</dbReference>
<accession>A0ABN2W3P8</accession>
<comment type="caution">
    <text evidence="4">The sequence shown here is derived from an EMBL/GenBank/DDBJ whole genome shotgun (WGS) entry which is preliminary data.</text>
</comment>
<dbReference type="InterPro" id="IPR000182">
    <property type="entry name" value="GNAT_dom"/>
</dbReference>
<evidence type="ECO:0000313" key="4">
    <source>
        <dbReference type="EMBL" id="GAA2082834.1"/>
    </source>
</evidence>
<dbReference type="Gene3D" id="3.40.630.30">
    <property type="match status" value="1"/>
</dbReference>
<keyword evidence="1" id="KW-0808">Transferase</keyword>
<reference evidence="4 5" key="1">
    <citation type="journal article" date="2019" name="Int. J. Syst. Evol. Microbiol.">
        <title>The Global Catalogue of Microorganisms (GCM) 10K type strain sequencing project: providing services to taxonomists for standard genome sequencing and annotation.</title>
        <authorList>
            <consortium name="The Broad Institute Genomics Platform"/>
            <consortium name="The Broad Institute Genome Sequencing Center for Infectious Disease"/>
            <person name="Wu L."/>
            <person name="Ma J."/>
        </authorList>
    </citation>
    <scope>NUCLEOTIDE SEQUENCE [LARGE SCALE GENOMIC DNA]</scope>
    <source>
        <strain evidence="4 5">JCM 14559</strain>
    </source>
</reference>
<proteinExistence type="predicted"/>
<dbReference type="Proteomes" id="UP001500897">
    <property type="component" value="Unassembled WGS sequence"/>
</dbReference>
<evidence type="ECO:0000256" key="2">
    <source>
        <dbReference type="ARBA" id="ARBA00023315"/>
    </source>
</evidence>
<evidence type="ECO:0000256" key="1">
    <source>
        <dbReference type="ARBA" id="ARBA00022679"/>
    </source>
</evidence>
<organism evidence="4 5">
    <name type="scientific">Kitasatospora saccharophila</name>
    <dbReference type="NCBI Taxonomy" id="407973"/>
    <lineage>
        <taxon>Bacteria</taxon>
        <taxon>Bacillati</taxon>
        <taxon>Actinomycetota</taxon>
        <taxon>Actinomycetes</taxon>
        <taxon>Kitasatosporales</taxon>
        <taxon>Streptomycetaceae</taxon>
        <taxon>Kitasatospora</taxon>
    </lineage>
</organism>
<dbReference type="RefSeq" id="WP_344549565.1">
    <property type="nucleotide sequence ID" value="NZ_BAAANS010000001.1"/>
</dbReference>
<dbReference type="PROSITE" id="PS51186">
    <property type="entry name" value="GNAT"/>
    <property type="match status" value="1"/>
</dbReference>
<protein>
    <submittedName>
        <fullName evidence="4">GNAT family N-acetyltransferase</fullName>
    </submittedName>
</protein>
<evidence type="ECO:0000313" key="5">
    <source>
        <dbReference type="Proteomes" id="UP001500897"/>
    </source>
</evidence>
<dbReference type="InterPro" id="IPR050832">
    <property type="entry name" value="Bact_Acetyltransf"/>
</dbReference>
<keyword evidence="5" id="KW-1185">Reference proteome</keyword>
<dbReference type="PANTHER" id="PTHR43877">
    <property type="entry name" value="AMINOALKYLPHOSPHONATE N-ACETYLTRANSFERASE-RELATED-RELATED"/>
    <property type="match status" value="1"/>
</dbReference>
<dbReference type="InterPro" id="IPR016181">
    <property type="entry name" value="Acyl_CoA_acyltransferase"/>
</dbReference>
<name>A0ABN2W3P8_9ACTN</name>
<feature type="domain" description="N-acetyltransferase" evidence="3">
    <location>
        <begin position="11"/>
        <end position="182"/>
    </location>
</feature>
<keyword evidence="2" id="KW-0012">Acyltransferase</keyword>
<evidence type="ECO:0000259" key="3">
    <source>
        <dbReference type="PROSITE" id="PS51186"/>
    </source>
</evidence>